<evidence type="ECO:0000313" key="1">
    <source>
        <dbReference type="EMBL" id="OAD21612.1"/>
    </source>
</evidence>
<reference evidence="1 2" key="1">
    <citation type="submission" date="2016-05" db="EMBL/GenBank/DDBJ databases">
        <title>Single-cell genome of chain-forming Candidatus Thiomargarita nelsonii and comparison to other large sulfur-oxidizing bacteria.</title>
        <authorList>
            <person name="Winkel M."/>
            <person name="Salman V."/>
            <person name="Woyke T."/>
            <person name="Schulz-Vogt H."/>
            <person name="Richter M."/>
            <person name="Flood B."/>
            <person name="Bailey J."/>
            <person name="Amann R."/>
            <person name="Mussmann M."/>
        </authorList>
    </citation>
    <scope>NUCLEOTIDE SEQUENCE [LARGE SCALE GENOMIC DNA]</scope>
    <source>
        <strain evidence="1 2">THI036</strain>
    </source>
</reference>
<evidence type="ECO:0008006" key="3">
    <source>
        <dbReference type="Google" id="ProtNLM"/>
    </source>
</evidence>
<keyword evidence="2" id="KW-1185">Reference proteome</keyword>
<organism evidence="1 2">
    <name type="scientific">Candidatus Thiomargarita nelsonii</name>
    <dbReference type="NCBI Taxonomy" id="1003181"/>
    <lineage>
        <taxon>Bacteria</taxon>
        <taxon>Pseudomonadati</taxon>
        <taxon>Pseudomonadota</taxon>
        <taxon>Gammaproteobacteria</taxon>
        <taxon>Thiotrichales</taxon>
        <taxon>Thiotrichaceae</taxon>
        <taxon>Thiomargarita</taxon>
    </lineage>
</organism>
<protein>
    <recommendedName>
        <fullName evidence="3">Resolvase HTH domain-containing protein</fullName>
    </recommendedName>
</protein>
<comment type="caution">
    <text evidence="1">The sequence shown here is derived from an EMBL/GenBank/DDBJ whole genome shotgun (WGS) entry which is preliminary data.</text>
</comment>
<proteinExistence type="predicted"/>
<gene>
    <name evidence="1" type="ORF">THIOM_002615</name>
</gene>
<evidence type="ECO:0000313" key="2">
    <source>
        <dbReference type="Proteomes" id="UP000076962"/>
    </source>
</evidence>
<sequence>MLSEPIHTSEELSKCCAAKSLTPSDRQALSLQALARTEPISQLAKRHQVSRRFLYRQMLKGEEALEQAFNSKESEE</sequence>
<dbReference type="AlphaFoldDB" id="A0A176S0L3"/>
<feature type="non-terminal residue" evidence="1">
    <location>
        <position position="76"/>
    </location>
</feature>
<dbReference type="Proteomes" id="UP000076962">
    <property type="component" value="Unassembled WGS sequence"/>
</dbReference>
<accession>A0A176S0L3</accession>
<dbReference type="EMBL" id="LUTY01001509">
    <property type="protein sequence ID" value="OAD21612.1"/>
    <property type="molecule type" value="Genomic_DNA"/>
</dbReference>
<name>A0A176S0L3_9GAMM</name>